<dbReference type="Pfam" id="PF00474">
    <property type="entry name" value="SSF"/>
    <property type="match status" value="1"/>
</dbReference>
<dbReference type="InterPro" id="IPR001734">
    <property type="entry name" value="Na/solute_symporter"/>
</dbReference>
<feature type="transmembrane region" description="Helical" evidence="9">
    <location>
        <begin position="381"/>
        <end position="397"/>
    </location>
</feature>
<feature type="transmembrane region" description="Helical" evidence="9">
    <location>
        <begin position="506"/>
        <end position="524"/>
    </location>
</feature>
<feature type="transmembrane region" description="Helical" evidence="9">
    <location>
        <begin position="536"/>
        <end position="558"/>
    </location>
</feature>
<protein>
    <submittedName>
        <fullName evidence="10">Solute:sodium symporter family transporter</fullName>
    </submittedName>
</protein>
<keyword evidence="7" id="KW-0406">Ion transport</keyword>
<comment type="caution">
    <text evidence="10">The sequence shown here is derived from an EMBL/GenBank/DDBJ whole genome shotgun (WGS) entry which is preliminary data.</text>
</comment>
<dbReference type="GO" id="GO:0005412">
    <property type="term" value="F:D-glucose:sodium symporter activity"/>
    <property type="evidence" value="ECO:0007669"/>
    <property type="project" value="TreeGrafter"/>
</dbReference>
<feature type="transmembrane region" description="Helical" evidence="9">
    <location>
        <begin position="281"/>
        <end position="308"/>
    </location>
</feature>
<name>A0A2T3J2S3_9GAMM</name>
<dbReference type="Proteomes" id="UP000241222">
    <property type="component" value="Unassembled WGS sequence"/>
</dbReference>
<dbReference type="OrthoDB" id="9814523at2"/>
<proteinExistence type="inferred from homology"/>
<feature type="transmembrane region" description="Helical" evidence="9">
    <location>
        <begin position="162"/>
        <end position="183"/>
    </location>
</feature>
<comment type="similarity">
    <text evidence="2 8">Belongs to the sodium:solute symporter (SSF) (TC 2.A.21) family.</text>
</comment>
<evidence type="ECO:0000256" key="6">
    <source>
        <dbReference type="ARBA" id="ARBA00023136"/>
    </source>
</evidence>
<dbReference type="EMBL" id="PYMH01000001">
    <property type="protein sequence ID" value="PSU35553.1"/>
    <property type="molecule type" value="Genomic_DNA"/>
</dbReference>
<evidence type="ECO:0000256" key="9">
    <source>
        <dbReference type="SAM" id="Phobius"/>
    </source>
</evidence>
<dbReference type="NCBIfam" id="NF007790">
    <property type="entry name" value="PRK10484.1"/>
    <property type="match status" value="1"/>
</dbReference>
<keyword evidence="6 9" id="KW-0472">Membrane</keyword>
<dbReference type="Gene3D" id="1.20.1730.10">
    <property type="entry name" value="Sodium/glucose cotransporter"/>
    <property type="match status" value="1"/>
</dbReference>
<keyword evidence="3 9" id="KW-0812">Transmembrane</keyword>
<keyword evidence="4" id="KW-0769">Symport</keyword>
<dbReference type="NCBIfam" id="TIGR00813">
    <property type="entry name" value="sss"/>
    <property type="match status" value="1"/>
</dbReference>
<feature type="transmembrane region" description="Helical" evidence="9">
    <location>
        <begin position="235"/>
        <end position="260"/>
    </location>
</feature>
<keyword evidence="7" id="KW-0915">Sodium</keyword>
<feature type="transmembrane region" description="Helical" evidence="9">
    <location>
        <begin position="35"/>
        <end position="56"/>
    </location>
</feature>
<dbReference type="GO" id="GO:0005886">
    <property type="term" value="C:plasma membrane"/>
    <property type="evidence" value="ECO:0007669"/>
    <property type="project" value="TreeGrafter"/>
</dbReference>
<dbReference type="PROSITE" id="PS00456">
    <property type="entry name" value="NA_SOLUT_SYMP_1"/>
    <property type="match status" value="1"/>
</dbReference>
<dbReference type="PANTHER" id="PTHR11819">
    <property type="entry name" value="SOLUTE CARRIER FAMILY 5"/>
    <property type="match status" value="1"/>
</dbReference>
<evidence type="ECO:0000256" key="1">
    <source>
        <dbReference type="ARBA" id="ARBA00004141"/>
    </source>
</evidence>
<keyword evidence="4" id="KW-0813">Transport</keyword>
<accession>A0A2T3J2S3</accession>
<dbReference type="AlphaFoldDB" id="A0A2T3J2S3"/>
<feature type="transmembrane region" description="Helical" evidence="9">
    <location>
        <begin position="6"/>
        <end position="23"/>
    </location>
</feature>
<gene>
    <name evidence="10" type="ORF">C9I99_00595</name>
</gene>
<dbReference type="CDD" id="cd10328">
    <property type="entry name" value="SLC5sbd_YidK"/>
    <property type="match status" value="1"/>
</dbReference>
<evidence type="ECO:0000313" key="11">
    <source>
        <dbReference type="Proteomes" id="UP000241222"/>
    </source>
</evidence>
<evidence type="ECO:0000256" key="7">
    <source>
        <dbReference type="ARBA" id="ARBA00023201"/>
    </source>
</evidence>
<feature type="transmembrane region" description="Helical" evidence="9">
    <location>
        <begin position="76"/>
        <end position="98"/>
    </location>
</feature>
<evidence type="ECO:0000313" key="10">
    <source>
        <dbReference type="EMBL" id="PSU35553.1"/>
    </source>
</evidence>
<feature type="transmembrane region" description="Helical" evidence="9">
    <location>
        <begin position="119"/>
        <end position="142"/>
    </location>
</feature>
<dbReference type="InterPro" id="IPR018212">
    <property type="entry name" value="Na/solute_symporter_CS"/>
</dbReference>
<reference evidence="10 11" key="1">
    <citation type="submission" date="2018-03" db="EMBL/GenBank/DDBJ databases">
        <title>Whole genome sequencing of Histamine producing bacteria.</title>
        <authorList>
            <person name="Butler K."/>
        </authorList>
    </citation>
    <scope>NUCLEOTIDE SEQUENCE [LARGE SCALE GENOMIC DNA]</scope>
    <source>
        <strain evidence="10 11">JCM 13586</strain>
    </source>
</reference>
<keyword evidence="7" id="KW-0739">Sodium transport</keyword>
<dbReference type="PANTHER" id="PTHR11819:SF195">
    <property type="entry name" value="SODIUM_GLUCOSE COTRANSPORTER 4"/>
    <property type="match status" value="1"/>
</dbReference>
<evidence type="ECO:0000256" key="4">
    <source>
        <dbReference type="ARBA" id="ARBA00022847"/>
    </source>
</evidence>
<keyword evidence="11" id="KW-1185">Reference proteome</keyword>
<keyword evidence="5 9" id="KW-1133">Transmembrane helix</keyword>
<evidence type="ECO:0000256" key="5">
    <source>
        <dbReference type="ARBA" id="ARBA00022989"/>
    </source>
</evidence>
<feature type="transmembrane region" description="Helical" evidence="9">
    <location>
        <begin position="328"/>
        <end position="361"/>
    </location>
</feature>
<evidence type="ECO:0000256" key="8">
    <source>
        <dbReference type="RuleBase" id="RU362091"/>
    </source>
</evidence>
<sequence length="577" mass="62298">MNTWILVSFVLFTAFVAVVSWIATKKEDLKSSSGYFLGGRGLTGISIGCSILLTNWSADQLIGLNGQGYAFGLSNMGWPVTSAIAFILMATVFLPYFLKTGITTIPELIERRFGATTRNVIAVCILINMAAIALPAVVYAGALGMSKVFNVSELLGISDSSAIVLSIILITLIGSIYSIFGGLKAVVVSDTINGIGFFIGSILVLIVALQALGGGDFSDGMYKLVTENQHMLNAVTAPTVTVPFSALFTGMILVNVYFACTNQVIIQRALGAKNLEEGQKGVLIAALIKIISIAILIFPGIIAFHLYGHEGIHGDEAYPILINRLLPSYMIGIFGAILFGAVISTFNSTINSCSTIFALNIYKPLCKKEPSAEKCITAGKYFGAFLGIFSALVAPYIKNAPDGIYMFFQEFNSILTVPMLLMIIVGMLSKRATPKATISGGATYVALYLFFKFGYQGLDLHFLHQSALFFTIGAIVTLVMTHIEPAKEEIVIKQDAPVEVKNWKHLRLANIVILVIMVATYALASPIGIVTEPENILRNVLVICVASVISIFGLNLLCKKYLRRRSWSLLPVESTQS</sequence>
<evidence type="ECO:0000256" key="2">
    <source>
        <dbReference type="ARBA" id="ARBA00006434"/>
    </source>
</evidence>
<comment type="subcellular location">
    <subcellularLocation>
        <location evidence="1">Membrane</location>
        <topology evidence="1">Multi-pass membrane protein</topology>
    </subcellularLocation>
</comment>
<feature type="transmembrane region" description="Helical" evidence="9">
    <location>
        <begin position="195"/>
        <end position="215"/>
    </location>
</feature>
<organism evidence="10 11">
    <name type="scientific">Photobacterium lutimaris</name>
    <dbReference type="NCBI Taxonomy" id="388278"/>
    <lineage>
        <taxon>Bacteria</taxon>
        <taxon>Pseudomonadati</taxon>
        <taxon>Pseudomonadota</taxon>
        <taxon>Gammaproteobacteria</taxon>
        <taxon>Vibrionales</taxon>
        <taxon>Vibrionaceae</taxon>
        <taxon>Photobacterium</taxon>
    </lineage>
</organism>
<feature type="transmembrane region" description="Helical" evidence="9">
    <location>
        <begin position="436"/>
        <end position="455"/>
    </location>
</feature>
<dbReference type="RefSeq" id="WP_107346909.1">
    <property type="nucleotide sequence ID" value="NZ_PYMH01000001.1"/>
</dbReference>
<evidence type="ECO:0000256" key="3">
    <source>
        <dbReference type="ARBA" id="ARBA00022692"/>
    </source>
</evidence>
<feature type="transmembrane region" description="Helical" evidence="9">
    <location>
        <begin position="467"/>
        <end position="485"/>
    </location>
</feature>
<dbReference type="PROSITE" id="PS50283">
    <property type="entry name" value="NA_SOLUT_SYMP_3"/>
    <property type="match status" value="1"/>
</dbReference>
<dbReference type="InterPro" id="IPR038377">
    <property type="entry name" value="Na/Glc_symporter_sf"/>
</dbReference>
<feature type="transmembrane region" description="Helical" evidence="9">
    <location>
        <begin position="403"/>
        <end position="424"/>
    </location>
</feature>